<evidence type="ECO:0000259" key="1">
    <source>
        <dbReference type="Pfam" id="PF07700"/>
    </source>
</evidence>
<dbReference type="PANTHER" id="PTHR45655:SF13">
    <property type="entry name" value="SOLUBLE GUANYLATE CYCLASE GCY-32-RELATED"/>
    <property type="match status" value="1"/>
</dbReference>
<dbReference type="SUPFAM" id="SSF111126">
    <property type="entry name" value="Ligand-binding domain in the NO signalling and Golgi transport"/>
    <property type="match status" value="1"/>
</dbReference>
<sequence length="180" mass="20454">MYGLVNKAVEQMVCSHFNPETWEAIKQHAGIDITSFVSLRPYPDEITYQLVDAAHHTVNLSHADILRAFGRYWVLYTATEGYGELLNVTGHTFEEFMENLPNLHTRVSFSYPQLVPPTFETEPFDGGVLVHYYSERQGLAPMVVGLLEGLAERFNTSIAIELIASREAGDDHEVFRIDYK</sequence>
<dbReference type="Pfam" id="PF07700">
    <property type="entry name" value="HNOB"/>
    <property type="match status" value="1"/>
</dbReference>
<dbReference type="AlphaFoldDB" id="A0A0P9DNE5"/>
<dbReference type="EMBL" id="LJCR01000828">
    <property type="protein sequence ID" value="KPV51650.1"/>
    <property type="molecule type" value="Genomic_DNA"/>
</dbReference>
<dbReference type="InterPro" id="IPR038158">
    <property type="entry name" value="H-NOX_domain_sf"/>
</dbReference>
<dbReference type="PANTHER" id="PTHR45655">
    <property type="entry name" value="GUANYLATE CYCLASE SOLUBLE SUBUNIT BETA-2"/>
    <property type="match status" value="1"/>
</dbReference>
<dbReference type="GO" id="GO:0020037">
    <property type="term" value="F:heme binding"/>
    <property type="evidence" value="ECO:0007669"/>
    <property type="project" value="InterPro"/>
</dbReference>
<comment type="caution">
    <text evidence="2">The sequence shown here is derived from an EMBL/GenBank/DDBJ whole genome shotgun (WGS) entry which is preliminary data.</text>
</comment>
<evidence type="ECO:0000313" key="2">
    <source>
        <dbReference type="EMBL" id="KPV51650.1"/>
    </source>
</evidence>
<reference evidence="2 3" key="1">
    <citation type="submission" date="2015-09" db="EMBL/GenBank/DDBJ databases">
        <title>Draft genome sequence of Kouleothrix aurantiaca JCM 19913.</title>
        <authorList>
            <person name="Hemp J."/>
        </authorList>
    </citation>
    <scope>NUCLEOTIDE SEQUENCE [LARGE SCALE GENOMIC DNA]</scope>
    <source>
        <strain evidence="2 3">COM-B</strain>
    </source>
</reference>
<dbReference type="GO" id="GO:0019934">
    <property type="term" value="P:cGMP-mediated signaling"/>
    <property type="evidence" value="ECO:0007669"/>
    <property type="project" value="TreeGrafter"/>
</dbReference>
<proteinExistence type="predicted"/>
<feature type="domain" description="Heme NO-binding" evidence="1">
    <location>
        <begin position="2"/>
        <end position="161"/>
    </location>
</feature>
<evidence type="ECO:0000313" key="3">
    <source>
        <dbReference type="Proteomes" id="UP000050509"/>
    </source>
</evidence>
<dbReference type="Proteomes" id="UP000050509">
    <property type="component" value="Unassembled WGS sequence"/>
</dbReference>
<keyword evidence="3" id="KW-1185">Reference proteome</keyword>
<protein>
    <submittedName>
        <fullName evidence="2">Heme NO-binding protein</fullName>
    </submittedName>
</protein>
<organism evidence="2 3">
    <name type="scientific">Kouleothrix aurantiaca</name>
    <dbReference type="NCBI Taxonomy" id="186479"/>
    <lineage>
        <taxon>Bacteria</taxon>
        <taxon>Bacillati</taxon>
        <taxon>Chloroflexota</taxon>
        <taxon>Chloroflexia</taxon>
        <taxon>Chloroflexales</taxon>
        <taxon>Roseiflexineae</taxon>
        <taxon>Roseiflexaceae</taxon>
        <taxon>Kouleothrix</taxon>
    </lineage>
</organism>
<accession>A0A0P9DNE5</accession>
<dbReference type="GO" id="GO:0070482">
    <property type="term" value="P:response to oxygen levels"/>
    <property type="evidence" value="ECO:0007669"/>
    <property type="project" value="TreeGrafter"/>
</dbReference>
<name>A0A0P9DNE5_9CHLR</name>
<dbReference type="GO" id="GO:0004383">
    <property type="term" value="F:guanylate cyclase activity"/>
    <property type="evidence" value="ECO:0007669"/>
    <property type="project" value="TreeGrafter"/>
</dbReference>
<dbReference type="GO" id="GO:0008074">
    <property type="term" value="C:guanylate cyclase complex, soluble"/>
    <property type="evidence" value="ECO:0007669"/>
    <property type="project" value="TreeGrafter"/>
</dbReference>
<dbReference type="InterPro" id="IPR024096">
    <property type="entry name" value="NO_sig/Golgi_transp_ligand-bd"/>
</dbReference>
<gene>
    <name evidence="2" type="ORF">SE17_19985</name>
</gene>
<dbReference type="InterPro" id="IPR011644">
    <property type="entry name" value="Heme_NO-bd"/>
</dbReference>
<dbReference type="Gene3D" id="3.90.1520.10">
    <property type="entry name" value="H-NOX domain"/>
    <property type="match status" value="1"/>
</dbReference>